<feature type="transmembrane region" description="Helical" evidence="1">
    <location>
        <begin position="101"/>
        <end position="121"/>
    </location>
</feature>
<comment type="caution">
    <text evidence="2">The sequence shown here is derived from an EMBL/GenBank/DDBJ whole genome shotgun (WGS) entry which is preliminary data.</text>
</comment>
<organism evidence="2 3">
    <name type="scientific">Microcosmobacter mediterraneus</name>
    <dbReference type="NCBI Taxonomy" id="3075607"/>
    <lineage>
        <taxon>Bacteria</taxon>
        <taxon>Pseudomonadati</taxon>
        <taxon>Bacteroidota</taxon>
        <taxon>Flavobacteriia</taxon>
        <taxon>Flavobacteriales</taxon>
        <taxon>Flavobacteriaceae</taxon>
        <taxon>Microcosmobacter</taxon>
    </lineage>
</organism>
<dbReference type="PANTHER" id="PTHR28008:SF1">
    <property type="entry name" value="DOMAIN PROTEIN, PUTATIVE (AFU_ORTHOLOGUE AFUA_3G10980)-RELATED"/>
    <property type="match status" value="1"/>
</dbReference>
<feature type="transmembrane region" description="Helical" evidence="1">
    <location>
        <begin position="71"/>
        <end position="89"/>
    </location>
</feature>
<feature type="transmembrane region" description="Helical" evidence="1">
    <location>
        <begin position="45"/>
        <end position="64"/>
    </location>
</feature>
<keyword evidence="3" id="KW-1185">Reference proteome</keyword>
<keyword evidence="1" id="KW-1133">Transmembrane helix</keyword>
<dbReference type="EMBL" id="JAVRIA010000002">
    <property type="protein sequence ID" value="MDT0557720.1"/>
    <property type="molecule type" value="Genomic_DNA"/>
</dbReference>
<gene>
    <name evidence="2" type="ORF">RM697_03625</name>
</gene>
<name>A0ABU2YHS1_9FLAO</name>
<feature type="transmembrane region" description="Helical" evidence="1">
    <location>
        <begin position="12"/>
        <end position="33"/>
    </location>
</feature>
<evidence type="ECO:0000313" key="3">
    <source>
        <dbReference type="Proteomes" id="UP001259492"/>
    </source>
</evidence>
<dbReference type="PANTHER" id="PTHR28008">
    <property type="entry name" value="DOMAIN PROTEIN, PUTATIVE (AFU_ORTHOLOGUE AFUA_3G10980)-RELATED"/>
    <property type="match status" value="1"/>
</dbReference>
<keyword evidence="1" id="KW-0812">Transmembrane</keyword>
<evidence type="ECO:0000313" key="2">
    <source>
        <dbReference type="EMBL" id="MDT0557720.1"/>
    </source>
</evidence>
<dbReference type="NCBIfam" id="NF037970">
    <property type="entry name" value="vanZ_1"/>
    <property type="match status" value="1"/>
</dbReference>
<reference evidence="2 3" key="1">
    <citation type="submission" date="2023-09" db="EMBL/GenBank/DDBJ databases">
        <authorList>
            <person name="Rey-Velasco X."/>
        </authorList>
    </citation>
    <scope>NUCLEOTIDE SEQUENCE [LARGE SCALE GENOMIC DNA]</scope>
    <source>
        <strain evidence="2 3">W332</strain>
    </source>
</reference>
<accession>A0ABU2YHS1</accession>
<dbReference type="RefSeq" id="WP_311426497.1">
    <property type="nucleotide sequence ID" value="NZ_JAVRIA010000002.1"/>
</dbReference>
<proteinExistence type="predicted"/>
<protein>
    <submittedName>
        <fullName evidence="2">VanZ family protein</fullName>
    </submittedName>
</protein>
<dbReference type="Proteomes" id="UP001259492">
    <property type="component" value="Unassembled WGS sequence"/>
</dbReference>
<sequence>MITKLLSLVRKHAFFIFISYLLLILVLSFITIQEVEVVDETFDDKIFHCIAYFVMVVFAFNYTVKTSVKYAPLLCSLFCFSYGTIIEILQPRLSEYRAFDYYDIVANTLGIVFAVLAIIAFKNKVKIK</sequence>
<keyword evidence="1" id="KW-0472">Membrane</keyword>
<evidence type="ECO:0000256" key="1">
    <source>
        <dbReference type="SAM" id="Phobius"/>
    </source>
</evidence>